<dbReference type="InterPro" id="IPR043502">
    <property type="entry name" value="DNA/RNA_pol_sf"/>
</dbReference>
<gene>
    <name evidence="5" type="ORF">GCM10022202_01540</name>
</gene>
<organism evidence="5 6">
    <name type="scientific">Microbacterium marinilacus</name>
    <dbReference type="NCBI Taxonomy" id="415209"/>
    <lineage>
        <taxon>Bacteria</taxon>
        <taxon>Bacillati</taxon>
        <taxon>Actinomycetota</taxon>
        <taxon>Actinomycetes</taxon>
        <taxon>Micrococcales</taxon>
        <taxon>Microbacteriaceae</taxon>
        <taxon>Microbacterium</taxon>
    </lineage>
</organism>
<comment type="caution">
    <text evidence="5">The sequence shown here is derived from an EMBL/GenBank/DDBJ whole genome shotgun (WGS) entry which is preliminary data.</text>
</comment>
<dbReference type="Proteomes" id="UP001410795">
    <property type="component" value="Unassembled WGS sequence"/>
</dbReference>
<dbReference type="InterPro" id="IPR002298">
    <property type="entry name" value="DNA_polymerase_A"/>
</dbReference>
<dbReference type="NCBIfam" id="NF011538">
    <property type="entry name" value="PRK14975.1-1"/>
    <property type="match status" value="1"/>
</dbReference>
<dbReference type="PANTHER" id="PTHR10133:SF27">
    <property type="entry name" value="DNA POLYMERASE NU"/>
    <property type="match status" value="1"/>
</dbReference>
<evidence type="ECO:0000313" key="5">
    <source>
        <dbReference type="EMBL" id="GAA3645984.1"/>
    </source>
</evidence>
<dbReference type="Pfam" id="PF00476">
    <property type="entry name" value="DNA_pol_A"/>
    <property type="match status" value="1"/>
</dbReference>
<dbReference type="EC" id="2.7.7.7" evidence="1"/>
<dbReference type="CDD" id="cd06444">
    <property type="entry name" value="DNA_pol_A"/>
    <property type="match status" value="1"/>
</dbReference>
<dbReference type="EMBL" id="BAAAYV010000002">
    <property type="protein sequence ID" value="GAA3645984.1"/>
    <property type="molecule type" value="Genomic_DNA"/>
</dbReference>
<comment type="catalytic activity">
    <reaction evidence="3">
        <text>DNA(n) + a 2'-deoxyribonucleoside 5'-triphosphate = DNA(n+1) + diphosphate</text>
        <dbReference type="Rhea" id="RHEA:22508"/>
        <dbReference type="Rhea" id="RHEA-COMP:17339"/>
        <dbReference type="Rhea" id="RHEA-COMP:17340"/>
        <dbReference type="ChEBI" id="CHEBI:33019"/>
        <dbReference type="ChEBI" id="CHEBI:61560"/>
        <dbReference type="ChEBI" id="CHEBI:173112"/>
        <dbReference type="EC" id="2.7.7.7"/>
    </reaction>
</comment>
<protein>
    <recommendedName>
        <fullName evidence="1">DNA-directed DNA polymerase</fullName>
        <ecNumber evidence="1">2.7.7.7</ecNumber>
    </recommendedName>
</protein>
<keyword evidence="5" id="KW-0269">Exonuclease</keyword>
<dbReference type="Gene3D" id="3.30.70.370">
    <property type="match status" value="1"/>
</dbReference>
<dbReference type="InterPro" id="IPR001098">
    <property type="entry name" value="DNA-dir_DNA_pol_A_palm_dom"/>
</dbReference>
<reference evidence="6" key="1">
    <citation type="journal article" date="2019" name="Int. J. Syst. Evol. Microbiol.">
        <title>The Global Catalogue of Microorganisms (GCM) 10K type strain sequencing project: providing services to taxonomists for standard genome sequencing and annotation.</title>
        <authorList>
            <consortium name="The Broad Institute Genomics Platform"/>
            <consortium name="The Broad Institute Genome Sequencing Center for Infectious Disease"/>
            <person name="Wu L."/>
            <person name="Ma J."/>
        </authorList>
    </citation>
    <scope>NUCLEOTIDE SEQUENCE [LARGE SCALE GENOMIC DNA]</scope>
    <source>
        <strain evidence="6">JCM 16546</strain>
    </source>
</reference>
<evidence type="ECO:0000256" key="2">
    <source>
        <dbReference type="ARBA" id="ARBA00022705"/>
    </source>
</evidence>
<evidence type="ECO:0000313" key="6">
    <source>
        <dbReference type="Proteomes" id="UP001410795"/>
    </source>
</evidence>
<accession>A0ABP7B2I1</accession>
<proteinExistence type="predicted"/>
<dbReference type="GO" id="GO:0004527">
    <property type="term" value="F:exonuclease activity"/>
    <property type="evidence" value="ECO:0007669"/>
    <property type="project" value="UniProtKB-KW"/>
</dbReference>
<evidence type="ECO:0000256" key="3">
    <source>
        <dbReference type="ARBA" id="ARBA00049244"/>
    </source>
</evidence>
<keyword evidence="5" id="KW-0378">Hydrolase</keyword>
<keyword evidence="2" id="KW-0235">DNA replication</keyword>
<keyword evidence="6" id="KW-1185">Reference proteome</keyword>
<dbReference type="PANTHER" id="PTHR10133">
    <property type="entry name" value="DNA POLYMERASE I"/>
    <property type="match status" value="1"/>
</dbReference>
<evidence type="ECO:0000259" key="4">
    <source>
        <dbReference type="SMART" id="SM00482"/>
    </source>
</evidence>
<dbReference type="Gene3D" id="1.10.150.20">
    <property type="entry name" value="5' to 3' exonuclease, C-terminal subdomain"/>
    <property type="match status" value="1"/>
</dbReference>
<feature type="domain" description="DNA-directed DNA polymerase family A palm" evidence="4">
    <location>
        <begin position="333"/>
        <end position="553"/>
    </location>
</feature>
<dbReference type="SUPFAM" id="SSF56672">
    <property type="entry name" value="DNA/RNA polymerases"/>
    <property type="match status" value="1"/>
</dbReference>
<evidence type="ECO:0000256" key="1">
    <source>
        <dbReference type="ARBA" id="ARBA00012417"/>
    </source>
</evidence>
<dbReference type="SMART" id="SM00482">
    <property type="entry name" value="POLAc"/>
    <property type="match status" value="1"/>
</dbReference>
<name>A0ABP7B2I1_9MICO</name>
<keyword evidence="5" id="KW-0540">Nuclease</keyword>
<sequence length="593" mass="62891">METPSSDASAPSPWADAERIVLGRDARGGAVAVALDRGGEHGRRPLSSTELPVWVSAREAEGAATGRGIRWVWSSTAAWYSALLGAGVRVSRAHDLRLCHAVLRDAVPSASALREATAWDGAPAEAGPSAGALFELDDLSGNGAAGSRRPGRDGVAETVAELLRQDAAVAQAAHPGRMRLLLAAESAGALAAAEMRAAGVPWDAEHHDRILRDALGDRRAGGAPARMTRLAAEVREALGDPALSIDSPPRLLRALQRAGIRVESTSKWELGEIEHPAIAPLLEYKRLARLLTANGWAWLDEWVRDGRFRPVYIPGGVVTGRWASSGGGALQLPRQLRGALRADPGWRIVAADVAQLEPRVLAAMARDERMAEAARGRDLYEGIVAAGAVRTRAEAKIAVLGAMYGATTGDSGRLVPRLRRVFPDAMALVDAAARTGEEGGVVTTWLGRTSPPPDDAWRAAQARASRSGASPADETRALRIGRDRGRFTRNYVVQGTAAEWALAWLADVRLRLTRLAPVDSGEGAPRSGPAFARRAHLAFFLHDEVIVHAPAEHADAAAEALREAAEAAGRLLFGAFPIDFPLDLRISDSAAKD</sequence>